<proteinExistence type="predicted"/>
<dbReference type="OrthoDB" id="2387973at2759"/>
<dbReference type="Proteomes" id="UP000748756">
    <property type="component" value="Unassembled WGS sequence"/>
</dbReference>
<name>A0A9P5RR89_9FUNG</name>
<evidence type="ECO:0000313" key="2">
    <source>
        <dbReference type="EMBL" id="KAF9138365.1"/>
    </source>
</evidence>
<sequence>MSPLLPPELVREIASYLDKRDFLSAIYVNKDWRSTWTPFLWADFTVVGSSLTKDIIDKKFQPVLARYGPHIRHVFVRYESHIKTLQALYTAAPSPLLNLSSLCVSSKLHLETDVDRLIKILERSPQLRRLDVINTPIPGAWFERLLGVIAPGLVRLKTLRLTHMHVHPKASPLALRTFLETCSSELETLIVKFGISCPLMLFLAPPPTTISGTRTHPNLKVLQLEVGYPSMSGLMEPVFPWILNTFLEGCTGLEVVDDRFFPFEGRRQWFTDEVSILRTLHRVMGVTFRRCFSRQQYSGQVVATLEGTLSSGLPDLNNDGNEVKEVWQGIHLGDYGSSTITEADRKAIVHAASQRGFQKLISNNEDWLSSEDLLTILRTCPTLRVLECGHDRYPTITAMELTRQPWSCKWLKVLHLIISGIPRPDIKTDARGQPIPTGTPFHTGSMEESRILQRKVCAQLGALVCLEELCLGYSLARDMITETNNNDDNDSDNDGQAVRKVFFSLGDGPSDWEEGAVLDAAELAFCAQSIWTASASVPRVHETFWV</sequence>
<dbReference type="SUPFAM" id="SSF52047">
    <property type="entry name" value="RNI-like"/>
    <property type="match status" value="1"/>
</dbReference>
<dbReference type="Gene3D" id="3.80.10.10">
    <property type="entry name" value="Ribonuclease Inhibitor"/>
    <property type="match status" value="1"/>
</dbReference>
<dbReference type="Pfam" id="PF12937">
    <property type="entry name" value="F-box-like"/>
    <property type="match status" value="1"/>
</dbReference>
<reference evidence="2" key="1">
    <citation type="journal article" date="2020" name="Fungal Divers.">
        <title>Resolving the Mortierellaceae phylogeny through synthesis of multi-gene phylogenetics and phylogenomics.</title>
        <authorList>
            <person name="Vandepol N."/>
            <person name="Liber J."/>
            <person name="Desiro A."/>
            <person name="Na H."/>
            <person name="Kennedy M."/>
            <person name="Barry K."/>
            <person name="Grigoriev I.V."/>
            <person name="Miller A.N."/>
            <person name="O'Donnell K."/>
            <person name="Stajich J.E."/>
            <person name="Bonito G."/>
        </authorList>
    </citation>
    <scope>NUCLEOTIDE SEQUENCE</scope>
    <source>
        <strain evidence="2">NRRL 6426</strain>
    </source>
</reference>
<dbReference type="InterPro" id="IPR001810">
    <property type="entry name" value="F-box_dom"/>
</dbReference>
<comment type="caution">
    <text evidence="2">The sequence shown here is derived from an EMBL/GenBank/DDBJ whole genome shotgun (WGS) entry which is preliminary data.</text>
</comment>
<evidence type="ECO:0000313" key="3">
    <source>
        <dbReference type="Proteomes" id="UP000748756"/>
    </source>
</evidence>
<organism evidence="2 3">
    <name type="scientific">Linnemannia schmuckeri</name>
    <dbReference type="NCBI Taxonomy" id="64567"/>
    <lineage>
        <taxon>Eukaryota</taxon>
        <taxon>Fungi</taxon>
        <taxon>Fungi incertae sedis</taxon>
        <taxon>Mucoromycota</taxon>
        <taxon>Mortierellomycotina</taxon>
        <taxon>Mortierellomycetes</taxon>
        <taxon>Mortierellales</taxon>
        <taxon>Mortierellaceae</taxon>
        <taxon>Linnemannia</taxon>
    </lineage>
</organism>
<evidence type="ECO:0000259" key="1">
    <source>
        <dbReference type="Pfam" id="PF12937"/>
    </source>
</evidence>
<dbReference type="InterPro" id="IPR036047">
    <property type="entry name" value="F-box-like_dom_sf"/>
</dbReference>
<dbReference type="EMBL" id="JAAAUQ010001477">
    <property type="protein sequence ID" value="KAF9138365.1"/>
    <property type="molecule type" value="Genomic_DNA"/>
</dbReference>
<feature type="domain" description="F-box" evidence="1">
    <location>
        <begin position="5"/>
        <end position="43"/>
    </location>
</feature>
<dbReference type="InterPro" id="IPR032675">
    <property type="entry name" value="LRR_dom_sf"/>
</dbReference>
<keyword evidence="3" id="KW-1185">Reference proteome</keyword>
<gene>
    <name evidence="2" type="ORF">BG015_002403</name>
</gene>
<dbReference type="AlphaFoldDB" id="A0A9P5RR89"/>
<accession>A0A9P5RR89</accession>
<protein>
    <recommendedName>
        <fullName evidence="1">F-box domain-containing protein</fullName>
    </recommendedName>
</protein>
<dbReference type="SUPFAM" id="SSF81383">
    <property type="entry name" value="F-box domain"/>
    <property type="match status" value="1"/>
</dbReference>